<gene>
    <name evidence="3" type="ORF">ACFFP0_07490</name>
</gene>
<dbReference type="Proteomes" id="UP001589692">
    <property type="component" value="Unassembled WGS sequence"/>
</dbReference>
<dbReference type="PANTHER" id="PTHR44086">
    <property type="entry name" value="THIOSULFATE SULFURTRANSFERASE RDL2, MITOCHONDRIAL-RELATED"/>
    <property type="match status" value="1"/>
</dbReference>
<evidence type="ECO:0000313" key="3">
    <source>
        <dbReference type="EMBL" id="MFB9948686.1"/>
    </source>
</evidence>
<feature type="region of interest" description="Disordered" evidence="1">
    <location>
        <begin position="1"/>
        <end position="21"/>
    </location>
</feature>
<evidence type="ECO:0000313" key="4">
    <source>
        <dbReference type="Proteomes" id="UP001589692"/>
    </source>
</evidence>
<evidence type="ECO:0000259" key="2">
    <source>
        <dbReference type="PROSITE" id="PS50206"/>
    </source>
</evidence>
<comment type="caution">
    <text evidence="3">The sequence shown here is derived from an EMBL/GenBank/DDBJ whole genome shotgun (WGS) entry which is preliminary data.</text>
</comment>
<dbReference type="PANTHER" id="PTHR44086:SF10">
    <property type="entry name" value="THIOSULFATE SULFURTRANSFERASE_RHODANESE-LIKE DOMAIN-CONTAINING PROTEIN 3"/>
    <property type="match status" value="1"/>
</dbReference>
<accession>A0ABV6ADK7</accession>
<name>A0ABV6ADK7_9HYPH</name>
<dbReference type="InterPro" id="IPR036873">
    <property type="entry name" value="Rhodanese-like_dom_sf"/>
</dbReference>
<dbReference type="PROSITE" id="PS50206">
    <property type="entry name" value="RHODANESE_3"/>
    <property type="match status" value="1"/>
</dbReference>
<dbReference type="RefSeq" id="WP_377258337.1">
    <property type="nucleotide sequence ID" value="NZ_JBHMAA010000008.1"/>
</dbReference>
<dbReference type="Pfam" id="PF00581">
    <property type="entry name" value="Rhodanese"/>
    <property type="match status" value="1"/>
</dbReference>
<sequence length="141" mass="15457">MYAEIMEKGQEMSENHNLTAESGREDLQLISPQEGATRAANGALLIDVRRLERRVENGVIAEAVVVDRTAVREVFGPDSTQSLTGPQGHEKEIIVFCSSENGSRPVVEKLSEFGYRNVFHIAGGFTAWKAAGLPVEDFPAR</sequence>
<dbReference type="InterPro" id="IPR001763">
    <property type="entry name" value="Rhodanese-like_dom"/>
</dbReference>
<organism evidence="3 4">
    <name type="scientific">Rhizobium puerariae</name>
    <dbReference type="NCBI Taxonomy" id="1585791"/>
    <lineage>
        <taxon>Bacteria</taxon>
        <taxon>Pseudomonadati</taxon>
        <taxon>Pseudomonadota</taxon>
        <taxon>Alphaproteobacteria</taxon>
        <taxon>Hyphomicrobiales</taxon>
        <taxon>Rhizobiaceae</taxon>
        <taxon>Rhizobium/Agrobacterium group</taxon>
        <taxon>Rhizobium</taxon>
    </lineage>
</organism>
<feature type="domain" description="Rhodanese" evidence="2">
    <location>
        <begin position="39"/>
        <end position="137"/>
    </location>
</feature>
<reference evidence="3 4" key="1">
    <citation type="submission" date="2024-09" db="EMBL/GenBank/DDBJ databases">
        <authorList>
            <person name="Sun Q."/>
            <person name="Mori K."/>
        </authorList>
    </citation>
    <scope>NUCLEOTIDE SEQUENCE [LARGE SCALE GENOMIC DNA]</scope>
    <source>
        <strain evidence="3 4">TBRC 4938</strain>
    </source>
</reference>
<evidence type="ECO:0000256" key="1">
    <source>
        <dbReference type="SAM" id="MobiDB-lite"/>
    </source>
</evidence>
<dbReference type="SUPFAM" id="SSF52821">
    <property type="entry name" value="Rhodanese/Cell cycle control phosphatase"/>
    <property type="match status" value="1"/>
</dbReference>
<dbReference type="SMART" id="SM00450">
    <property type="entry name" value="RHOD"/>
    <property type="match status" value="1"/>
</dbReference>
<keyword evidence="4" id="KW-1185">Reference proteome</keyword>
<dbReference type="EMBL" id="JBHMAA010000008">
    <property type="protein sequence ID" value="MFB9948686.1"/>
    <property type="molecule type" value="Genomic_DNA"/>
</dbReference>
<protein>
    <submittedName>
        <fullName evidence="3">Rhodanese-like domain-containing protein</fullName>
    </submittedName>
</protein>
<proteinExistence type="predicted"/>
<feature type="compositionally biased region" description="Basic and acidic residues" evidence="1">
    <location>
        <begin position="1"/>
        <end position="14"/>
    </location>
</feature>
<dbReference type="Gene3D" id="3.40.250.10">
    <property type="entry name" value="Rhodanese-like domain"/>
    <property type="match status" value="1"/>
</dbReference>